<evidence type="ECO:0000313" key="3">
    <source>
        <dbReference type="EMBL" id="MFC4417376.1"/>
    </source>
</evidence>
<gene>
    <name evidence="3" type="ORF">ACFO0E_13305</name>
</gene>
<keyword evidence="1" id="KW-0812">Transmembrane</keyword>
<reference evidence="4" key="1">
    <citation type="journal article" date="2019" name="Int. J. Syst. Evol. Microbiol.">
        <title>The Global Catalogue of Microorganisms (GCM) 10K type strain sequencing project: providing services to taxonomists for standard genome sequencing and annotation.</title>
        <authorList>
            <consortium name="The Broad Institute Genomics Platform"/>
            <consortium name="The Broad Institute Genome Sequencing Center for Infectious Disease"/>
            <person name="Wu L."/>
            <person name="Ma J."/>
        </authorList>
    </citation>
    <scope>NUCLEOTIDE SEQUENCE [LARGE SCALE GENOMIC DNA]</scope>
    <source>
        <strain evidence="4">CCUG 49679</strain>
    </source>
</reference>
<dbReference type="RefSeq" id="WP_246940093.1">
    <property type="nucleotide sequence ID" value="NZ_JAKGAK010000003.1"/>
</dbReference>
<dbReference type="Pfam" id="PF10881">
    <property type="entry name" value="DUF2726"/>
    <property type="match status" value="1"/>
</dbReference>
<evidence type="ECO:0000256" key="1">
    <source>
        <dbReference type="SAM" id="Phobius"/>
    </source>
</evidence>
<keyword evidence="1" id="KW-0472">Membrane</keyword>
<comment type="caution">
    <text evidence="3">The sequence shown here is derived from an EMBL/GenBank/DDBJ whole genome shotgun (WGS) entry which is preliminary data.</text>
</comment>
<evidence type="ECO:0000259" key="2">
    <source>
        <dbReference type="Pfam" id="PF10881"/>
    </source>
</evidence>
<feature type="transmembrane region" description="Helical" evidence="1">
    <location>
        <begin position="41"/>
        <end position="64"/>
    </location>
</feature>
<protein>
    <submittedName>
        <fullName evidence="3">DUF2726 domain-containing protein</fullName>
    </submittedName>
</protein>
<accession>A0ABV8XHA0</accession>
<dbReference type="InterPro" id="IPR024402">
    <property type="entry name" value="DUF2726"/>
</dbReference>
<feature type="domain" description="DUF2726" evidence="2">
    <location>
        <begin position="161"/>
        <end position="274"/>
    </location>
</feature>
<name>A0ABV8XHA0_9GAMM</name>
<keyword evidence="1" id="KW-1133">Transmembrane helix</keyword>
<feature type="transmembrane region" description="Helical" evidence="1">
    <location>
        <begin position="6"/>
        <end position="29"/>
    </location>
</feature>
<organism evidence="3 4">
    <name type="scientific">Chromohalobacter beijerinckii</name>
    <dbReference type="NCBI Taxonomy" id="86179"/>
    <lineage>
        <taxon>Bacteria</taxon>
        <taxon>Pseudomonadati</taxon>
        <taxon>Pseudomonadota</taxon>
        <taxon>Gammaproteobacteria</taxon>
        <taxon>Oceanospirillales</taxon>
        <taxon>Halomonadaceae</taxon>
        <taxon>Chromohalobacter</taxon>
    </lineage>
</organism>
<evidence type="ECO:0000313" key="4">
    <source>
        <dbReference type="Proteomes" id="UP001596015"/>
    </source>
</evidence>
<sequence>MELISSLSEVLMIIAFAGATGIWFSLWLGAGRKWLKIKLPICSVITLATLLLVFNTPLVVLVYYIKESPLLSYLAISVISYCGTVTVWEPLEWGLGRRLFGSPSNRKKNSMEDVGEELRKDWEELKKGWGGKSSGKQEPKIDDRNLSEHLMDAGQAYTAKAQLMTPSEQLAYRVIENKYKDRFFIFSQVRVVDIIKPNEDAYPKSSREFNALFRQLSQWHFDFVLCYRDDFRICCVIELDDPSHQHTARQKRDRILNRACEVAGIRLERMRLNYEGKIVERVKGDGT</sequence>
<keyword evidence="4" id="KW-1185">Reference proteome</keyword>
<dbReference type="EMBL" id="JBHSEO010000057">
    <property type="protein sequence ID" value="MFC4417376.1"/>
    <property type="molecule type" value="Genomic_DNA"/>
</dbReference>
<dbReference type="Proteomes" id="UP001596015">
    <property type="component" value="Unassembled WGS sequence"/>
</dbReference>
<proteinExistence type="predicted"/>